<dbReference type="KEGG" id="bkw:BkAM31D_04335"/>
<dbReference type="InterPro" id="IPR029045">
    <property type="entry name" value="ClpP/crotonase-like_dom_sf"/>
</dbReference>
<dbReference type="NCBIfam" id="NF005802">
    <property type="entry name" value="PRK07657.1"/>
    <property type="match status" value="1"/>
</dbReference>
<keyword evidence="2 4" id="KW-0456">Lyase</keyword>
<accession>A0A1X9MAF0</accession>
<dbReference type="PANTHER" id="PTHR11941:SF54">
    <property type="entry name" value="ENOYL-COA HYDRATASE, MITOCHONDRIAL"/>
    <property type="match status" value="1"/>
</dbReference>
<dbReference type="Gene3D" id="3.90.226.10">
    <property type="entry name" value="2-enoyl-CoA Hydratase, Chain A, domain 1"/>
    <property type="match status" value="1"/>
</dbReference>
<dbReference type="SUPFAM" id="SSF52096">
    <property type="entry name" value="ClpP/crotonase"/>
    <property type="match status" value="1"/>
</dbReference>
<dbReference type="PANTHER" id="PTHR11941">
    <property type="entry name" value="ENOYL-COA HYDRATASE-RELATED"/>
    <property type="match status" value="1"/>
</dbReference>
<name>A0A1X9MAF0_9BACI</name>
<dbReference type="STRING" id="199441.BkAM31D_04335"/>
<dbReference type="CDD" id="cd06558">
    <property type="entry name" value="crotonase-like"/>
    <property type="match status" value="1"/>
</dbReference>
<dbReference type="FunFam" id="3.90.226.10:FF:000009">
    <property type="entry name" value="Carnitinyl-CoA dehydratase"/>
    <property type="match status" value="1"/>
</dbReference>
<comment type="similarity">
    <text evidence="1 3">Belongs to the enoyl-CoA hydratase/isomerase family.</text>
</comment>
<dbReference type="RefSeq" id="WP_066155948.1">
    <property type="nucleotide sequence ID" value="NZ_CP020814.1"/>
</dbReference>
<dbReference type="EMBL" id="CP020814">
    <property type="protein sequence ID" value="ARK29143.1"/>
    <property type="molecule type" value="Genomic_DNA"/>
</dbReference>
<evidence type="ECO:0000313" key="4">
    <source>
        <dbReference type="EMBL" id="ARK29143.1"/>
    </source>
</evidence>
<dbReference type="Proteomes" id="UP000193006">
    <property type="component" value="Chromosome"/>
</dbReference>
<dbReference type="FunFam" id="1.10.12.10:FF:000001">
    <property type="entry name" value="Probable enoyl-CoA hydratase, mitochondrial"/>
    <property type="match status" value="1"/>
</dbReference>
<evidence type="ECO:0000256" key="3">
    <source>
        <dbReference type="RuleBase" id="RU003707"/>
    </source>
</evidence>
<protein>
    <submittedName>
        <fullName evidence="4">2,3-dehydroadipyl-CoA hydratase</fullName>
        <ecNumber evidence="4">4.2.1.17</ecNumber>
    </submittedName>
</protein>
<dbReference type="InterPro" id="IPR014748">
    <property type="entry name" value="Enoyl-CoA_hydra_C"/>
</dbReference>
<dbReference type="GO" id="GO:0004300">
    <property type="term" value="F:enoyl-CoA hydratase activity"/>
    <property type="evidence" value="ECO:0007669"/>
    <property type="project" value="UniProtKB-EC"/>
</dbReference>
<dbReference type="Gene3D" id="1.10.12.10">
    <property type="entry name" value="Lyase 2-enoyl-coa Hydratase, Chain A, domain 2"/>
    <property type="match status" value="1"/>
</dbReference>
<gene>
    <name evidence="4" type="primary">paaF_4</name>
    <name evidence="4" type="ORF">BkAM31D_04335</name>
</gene>
<dbReference type="EC" id="4.2.1.17" evidence="4"/>
<proteinExistence type="inferred from homology"/>
<keyword evidence="5" id="KW-1185">Reference proteome</keyword>
<evidence type="ECO:0000256" key="1">
    <source>
        <dbReference type="ARBA" id="ARBA00005254"/>
    </source>
</evidence>
<dbReference type="Pfam" id="PF00378">
    <property type="entry name" value="ECH_1"/>
    <property type="match status" value="1"/>
</dbReference>
<reference evidence="4 5" key="1">
    <citation type="submission" date="2017-04" db="EMBL/GenBank/DDBJ databases">
        <title>Bacillus krulwichiae AM31D Genome sequencing and assembly.</title>
        <authorList>
            <person name="Krulwich T.A."/>
            <person name="Anastor L."/>
            <person name="Ehrlich R."/>
            <person name="Ehrlich G.D."/>
            <person name="Janto B."/>
        </authorList>
    </citation>
    <scope>NUCLEOTIDE SEQUENCE [LARGE SCALE GENOMIC DNA]</scope>
    <source>
        <strain evidence="4 5">AM31D</strain>
    </source>
</reference>
<sequence>MKTLLIENKGNGIVVATLNQPKKANALSLQMIRELNDFLASVENDDSIRVIVFTGNGDRVFCAGADLKERKEMNMQEAKFAVQKIKRTINRVASLKQPTIAAMNGTALGGGLEFSLACDIRIASTDGTYGLTETSLAIIPGAGGTQRLSRLIGTGKAKELIFTAAKISGIEAKEIGLVEHAVRLNEVKQKSIDLAQVIASNGPVAVQEAKKAINLGIDVDLKTSLTIESNAYEQTLITKDRLEGLLAFEEKRKPEYKGQ</sequence>
<dbReference type="GO" id="GO:0006635">
    <property type="term" value="P:fatty acid beta-oxidation"/>
    <property type="evidence" value="ECO:0007669"/>
    <property type="project" value="TreeGrafter"/>
</dbReference>
<evidence type="ECO:0000313" key="5">
    <source>
        <dbReference type="Proteomes" id="UP000193006"/>
    </source>
</evidence>
<evidence type="ECO:0000256" key="2">
    <source>
        <dbReference type="ARBA" id="ARBA00023239"/>
    </source>
</evidence>
<dbReference type="PROSITE" id="PS00166">
    <property type="entry name" value="ENOYL_COA_HYDRATASE"/>
    <property type="match status" value="1"/>
</dbReference>
<dbReference type="AlphaFoldDB" id="A0A1X9MAF0"/>
<dbReference type="InterPro" id="IPR018376">
    <property type="entry name" value="Enoyl-CoA_hyd/isom_CS"/>
</dbReference>
<organism evidence="4 5">
    <name type="scientific">Halalkalibacter krulwichiae</name>
    <dbReference type="NCBI Taxonomy" id="199441"/>
    <lineage>
        <taxon>Bacteria</taxon>
        <taxon>Bacillati</taxon>
        <taxon>Bacillota</taxon>
        <taxon>Bacilli</taxon>
        <taxon>Bacillales</taxon>
        <taxon>Bacillaceae</taxon>
        <taxon>Halalkalibacter</taxon>
    </lineage>
</organism>
<dbReference type="InterPro" id="IPR001753">
    <property type="entry name" value="Enoyl-CoA_hydra/iso"/>
</dbReference>